<sequence>GIRVAGSVRHSESSPLAWTSFDATGFILEPIDVGRSTLMGDKLIDTLVGLLYEVDGLAKQAFLEGYTGDKSVLLTILNQVSEVFMRTKLCNIFIRLISVMMACTPGRPCPSSVDAVAAYKLAHVLLILVDGVKGAVQYIRDEYEEELTYVLANPEVAQRLGASDDFFIQKARPLVHQTIELCLRG</sequence>
<organism evidence="1 2">
    <name type="scientific">Cymbomonas tetramitiformis</name>
    <dbReference type="NCBI Taxonomy" id="36881"/>
    <lineage>
        <taxon>Eukaryota</taxon>
        <taxon>Viridiplantae</taxon>
        <taxon>Chlorophyta</taxon>
        <taxon>Pyramimonadophyceae</taxon>
        <taxon>Pyramimonadales</taxon>
        <taxon>Pyramimonadaceae</taxon>
        <taxon>Cymbomonas</taxon>
    </lineage>
</organism>
<evidence type="ECO:0000313" key="1">
    <source>
        <dbReference type="EMBL" id="KAK3262542.1"/>
    </source>
</evidence>
<name>A0AAE0FMT3_9CHLO</name>
<accession>A0AAE0FMT3</accession>
<dbReference type="Proteomes" id="UP001190700">
    <property type="component" value="Unassembled WGS sequence"/>
</dbReference>
<feature type="non-terminal residue" evidence="1">
    <location>
        <position position="1"/>
    </location>
</feature>
<dbReference type="EMBL" id="LGRX02016117">
    <property type="protein sequence ID" value="KAK3262542.1"/>
    <property type="molecule type" value="Genomic_DNA"/>
</dbReference>
<keyword evidence="2" id="KW-1185">Reference proteome</keyword>
<reference evidence="1 2" key="1">
    <citation type="journal article" date="2015" name="Genome Biol. Evol.">
        <title>Comparative Genomics of a Bacterivorous Green Alga Reveals Evolutionary Causalities and Consequences of Phago-Mixotrophic Mode of Nutrition.</title>
        <authorList>
            <person name="Burns J.A."/>
            <person name="Paasch A."/>
            <person name="Narechania A."/>
            <person name="Kim E."/>
        </authorList>
    </citation>
    <scope>NUCLEOTIDE SEQUENCE [LARGE SCALE GENOMIC DNA]</scope>
    <source>
        <strain evidence="1 2">PLY_AMNH</strain>
    </source>
</reference>
<evidence type="ECO:0000313" key="2">
    <source>
        <dbReference type="Proteomes" id="UP001190700"/>
    </source>
</evidence>
<gene>
    <name evidence="1" type="ORF">CYMTET_28604</name>
</gene>
<comment type="caution">
    <text evidence="1">The sequence shown here is derived from an EMBL/GenBank/DDBJ whole genome shotgun (WGS) entry which is preliminary data.</text>
</comment>
<proteinExistence type="predicted"/>
<protein>
    <submittedName>
        <fullName evidence="1">Uncharacterized protein</fullName>
    </submittedName>
</protein>
<dbReference type="AlphaFoldDB" id="A0AAE0FMT3"/>